<accession>A0A9X3WFX5</accession>
<dbReference type="NCBIfam" id="TIGR03506">
    <property type="entry name" value="FlgEFG_subfam"/>
    <property type="match status" value="1"/>
</dbReference>
<dbReference type="RefSeq" id="WP_272445724.1">
    <property type="nucleotide sequence ID" value="NZ_JAMQKC010000004.1"/>
</dbReference>
<dbReference type="PANTHER" id="PTHR30435:SF19">
    <property type="entry name" value="FLAGELLAR BASAL-BODY ROD PROTEIN FLGG"/>
    <property type="match status" value="1"/>
</dbReference>
<evidence type="ECO:0000313" key="6">
    <source>
        <dbReference type="EMBL" id="MDC3416714.1"/>
    </source>
</evidence>
<evidence type="ECO:0000256" key="2">
    <source>
        <dbReference type="RuleBase" id="RU362116"/>
    </source>
</evidence>
<keyword evidence="6" id="KW-0969">Cilium</keyword>
<evidence type="ECO:0000313" key="7">
    <source>
        <dbReference type="Proteomes" id="UP001145069"/>
    </source>
</evidence>
<dbReference type="SUPFAM" id="SSF117143">
    <property type="entry name" value="Flagellar hook protein flgE"/>
    <property type="match status" value="1"/>
</dbReference>
<dbReference type="InterPro" id="IPR053967">
    <property type="entry name" value="LlgE_F_G-like_D1"/>
</dbReference>
<keyword evidence="7" id="KW-1185">Reference proteome</keyword>
<gene>
    <name evidence="6" type="ORF">NC799_07255</name>
</gene>
<protein>
    <submittedName>
        <fullName evidence="6">Flagellar hook-basal body protein</fullName>
    </submittedName>
</protein>
<dbReference type="GO" id="GO:0071978">
    <property type="term" value="P:bacterial-type flagellum-dependent swarming motility"/>
    <property type="evidence" value="ECO:0007669"/>
    <property type="project" value="TreeGrafter"/>
</dbReference>
<sequence>MSRIAMQAAVTMGQLQNKLDVIGNNMANVDTTGFKTRNAEFSSLLVQQINNLSAPENAQGRLTPDGIRVGAGARMSNTTLDLKAGALKETGRALDLALLKGNHFFQIAVTENGETETRYTRAGNFYLNPLGNDQVAIATADGFPLLGADGPVVLADNMEAISITSTGAIEVTRNGQTAVEGQLQVVEAVRPRLLEATGNNNFRLSEQSLQAFDPGEIIPVADEAEVQIKSGSLENSNVDVAKQMTDLVTTQRVYQLNARSISMNDQMMGLINQLR</sequence>
<dbReference type="Pfam" id="PF22692">
    <property type="entry name" value="LlgE_F_G_D1"/>
    <property type="match status" value="1"/>
</dbReference>
<dbReference type="InterPro" id="IPR010930">
    <property type="entry name" value="Flg_bb/hook_C_dom"/>
</dbReference>
<dbReference type="AlphaFoldDB" id="A0A9X3WFX5"/>
<dbReference type="InterPro" id="IPR037925">
    <property type="entry name" value="FlgE/F/G-like"/>
</dbReference>
<keyword evidence="6" id="KW-0282">Flagellum</keyword>
<evidence type="ECO:0000259" key="3">
    <source>
        <dbReference type="Pfam" id="PF00460"/>
    </source>
</evidence>
<feature type="domain" description="Flagellar hook protein FlgE/F/G-like D1" evidence="5">
    <location>
        <begin position="99"/>
        <end position="171"/>
    </location>
</feature>
<comment type="subcellular location">
    <subcellularLocation>
        <location evidence="2">Bacterial flagellum basal body</location>
    </subcellularLocation>
</comment>
<name>A0A9X3WFX5_9BACI</name>
<reference evidence="6" key="1">
    <citation type="submission" date="2022-06" db="EMBL/GenBank/DDBJ databases">
        <title>Aquibacillus sp. a new bacterium isolated from soil saline samples.</title>
        <authorList>
            <person name="Galisteo C."/>
            <person name="De La Haba R."/>
            <person name="Sanchez-Porro C."/>
            <person name="Ventosa A."/>
        </authorList>
    </citation>
    <scope>NUCLEOTIDE SEQUENCE</scope>
    <source>
        <strain evidence="6">3ASR75-54</strain>
    </source>
</reference>
<evidence type="ECO:0000259" key="4">
    <source>
        <dbReference type="Pfam" id="PF06429"/>
    </source>
</evidence>
<dbReference type="PANTHER" id="PTHR30435">
    <property type="entry name" value="FLAGELLAR PROTEIN"/>
    <property type="match status" value="1"/>
</dbReference>
<dbReference type="InterPro" id="IPR001444">
    <property type="entry name" value="Flag_bb_rod_N"/>
</dbReference>
<keyword evidence="2" id="KW-0975">Bacterial flagellum</keyword>
<feature type="domain" description="Flagellar basal body rod protein N-terminal" evidence="3">
    <location>
        <begin position="11"/>
        <end position="35"/>
    </location>
</feature>
<dbReference type="GO" id="GO:0009425">
    <property type="term" value="C:bacterial-type flagellum basal body"/>
    <property type="evidence" value="ECO:0007669"/>
    <property type="project" value="UniProtKB-SubCell"/>
</dbReference>
<dbReference type="InterPro" id="IPR019776">
    <property type="entry name" value="Flagellar_basal_body_rod_CS"/>
</dbReference>
<dbReference type="EMBL" id="JAMQKC010000004">
    <property type="protein sequence ID" value="MDC3416714.1"/>
    <property type="molecule type" value="Genomic_DNA"/>
</dbReference>
<comment type="similarity">
    <text evidence="1 2">Belongs to the flagella basal body rod proteins family.</text>
</comment>
<evidence type="ECO:0000256" key="1">
    <source>
        <dbReference type="ARBA" id="ARBA00009677"/>
    </source>
</evidence>
<dbReference type="PROSITE" id="PS00588">
    <property type="entry name" value="FLAGELLA_BB_ROD"/>
    <property type="match status" value="1"/>
</dbReference>
<organism evidence="6 7">
    <name type="scientific">Aquibacillus salsiterrae</name>
    <dbReference type="NCBI Taxonomy" id="2950439"/>
    <lineage>
        <taxon>Bacteria</taxon>
        <taxon>Bacillati</taxon>
        <taxon>Bacillota</taxon>
        <taxon>Bacilli</taxon>
        <taxon>Bacillales</taxon>
        <taxon>Bacillaceae</taxon>
        <taxon>Aquibacillus</taxon>
    </lineage>
</organism>
<dbReference type="Proteomes" id="UP001145069">
    <property type="component" value="Unassembled WGS sequence"/>
</dbReference>
<proteinExistence type="inferred from homology"/>
<feature type="domain" description="Flagellar basal-body/hook protein C-terminal" evidence="4">
    <location>
        <begin position="230"/>
        <end position="274"/>
    </location>
</feature>
<keyword evidence="6" id="KW-0966">Cell projection</keyword>
<dbReference type="InterPro" id="IPR020013">
    <property type="entry name" value="Flagellar_FlgE/F/G"/>
</dbReference>
<dbReference type="Pfam" id="PF06429">
    <property type="entry name" value="Flg_bbr_C"/>
    <property type="match status" value="1"/>
</dbReference>
<evidence type="ECO:0000259" key="5">
    <source>
        <dbReference type="Pfam" id="PF22692"/>
    </source>
</evidence>
<dbReference type="Pfam" id="PF00460">
    <property type="entry name" value="Flg_bb_rod"/>
    <property type="match status" value="1"/>
</dbReference>
<comment type="caution">
    <text evidence="6">The sequence shown here is derived from an EMBL/GenBank/DDBJ whole genome shotgun (WGS) entry which is preliminary data.</text>
</comment>